<proteinExistence type="predicted"/>
<dbReference type="OMA" id="CEQDETI"/>
<dbReference type="Proteomes" id="UP000015530">
    <property type="component" value="Unassembled WGS sequence"/>
</dbReference>
<organism evidence="1 2">
    <name type="scientific">Colletotrichum gloeosporioides (strain Cg-14)</name>
    <name type="common">Anthracnose fungus</name>
    <name type="synonym">Glomerella cingulata</name>
    <dbReference type="NCBI Taxonomy" id="1237896"/>
    <lineage>
        <taxon>Eukaryota</taxon>
        <taxon>Fungi</taxon>
        <taxon>Dikarya</taxon>
        <taxon>Ascomycota</taxon>
        <taxon>Pezizomycotina</taxon>
        <taxon>Sordariomycetes</taxon>
        <taxon>Hypocreomycetidae</taxon>
        <taxon>Glomerellales</taxon>
        <taxon>Glomerellaceae</taxon>
        <taxon>Colletotrichum</taxon>
        <taxon>Colletotrichum gloeosporioides species complex</taxon>
    </lineage>
</organism>
<dbReference type="Pfam" id="PF11917">
    <property type="entry name" value="DUF3435"/>
    <property type="match status" value="1"/>
</dbReference>
<dbReference type="HOGENOM" id="CLU_013367_0_0_1"/>
<accession>T0LI16</accession>
<dbReference type="EMBL" id="AMYD01001870">
    <property type="protein sequence ID" value="EQB51196.1"/>
    <property type="molecule type" value="Genomic_DNA"/>
</dbReference>
<evidence type="ECO:0008006" key="3">
    <source>
        <dbReference type="Google" id="ProtNLM"/>
    </source>
</evidence>
<sequence>MSRRPVSHRRDRNESSADWIARLRHVDEDAGENDSAFYRLMADIEEESLQAVGFRFHAKKTQNAQDRILAKYREFVVYLERLPEDMDEDALDAACFPPPNPAHNAGRYRWAALFRLVRCFLAFVVRDATPRSIRDENVSYTCLISYRNVLMFWVARIYDQRGEEAPRSSDLFNWITEMMRHLSAEFGLTRKRNKPGRSYIGVEELRLLIDEDTRLCASIELSEQHVLAWLLGRYGALRPGSLGAPEEAHRVDSMSSGVQYLAWKDVKISRTSVKGEFDVKLVIRNLKTNVEDPGKKFLGNKSLTFVIKSPQEQSNLSLSVPHRFLIILLRRGYLTDYETISDLLNGRHKNIRIKAQQLESPVFIAGTARGLGIRDDDTPLTSHALTEYIRRRGDQMGFALPVTFYSIRRQAGTEFSQILGENLAREIMSHDPDSRTLERFYVDKLRTTDVAAVALGEAKDARQSEMRDDEWSHLAITRLSPQKVAELMHEELDAHVRRSILQSQKYVNANSQATRKLIERRFRRRALRELVDAAHEEQHRVATLDEHAFSKEEIFRRATAFNKKLADMAGIDLSPDSAQLDDDSEQDVEGIDFDKSFGANAEANEPDNAPVEENRVVEADAEILFNDSEEIEMPEEHGVRAEILDFGDITAKIPYEEAVEMSMRIMLDHATREHEVFGKRPCNLCASDPSVTDQEILNKTYTADKLKKHQQGRFHSRLGVFLREAKSRHEETGKWECPYCAEVIPEDETLSDHPNLGSIQTHCKRSKPGLIPAAKWSNADLAQSHYDLVEAAGWFEENFSGELEHKISTRKWRDADEERLLSKLPGFALSGIKELPHAIPVPGYEDNILYGGEGTFHREGDRDLGLAPATFPPPNLSWEKSLIHENHMDVTSSANPGESGWVANHVNEVPDHQRWVVEQVPLPGTEGNLVGGGKRFATRWSTMLSPRKLATRRAPTRVDVVDAASIARGFSTGRSLQRRSW</sequence>
<name>T0LI16_COLGC</name>
<evidence type="ECO:0000313" key="1">
    <source>
        <dbReference type="EMBL" id="EQB51196.1"/>
    </source>
</evidence>
<protein>
    <recommendedName>
        <fullName evidence="3">FluG domain-containing protein</fullName>
    </recommendedName>
</protein>
<comment type="caution">
    <text evidence="1">The sequence shown here is derived from an EMBL/GenBank/DDBJ whole genome shotgun (WGS) entry which is preliminary data.</text>
</comment>
<dbReference type="PANTHER" id="PTHR37535:SF3">
    <property type="entry name" value="FLUG DOMAIN-CONTAINING PROTEIN"/>
    <property type="match status" value="1"/>
</dbReference>
<reference evidence="2" key="1">
    <citation type="journal article" date="2013" name="Mol. Plant Microbe Interact.">
        <title>Global aspects of pacC regulation of pathogenicity genes in Colletotrichum gloeosporioides as revealed by transcriptome analysis.</title>
        <authorList>
            <person name="Alkan N."/>
            <person name="Meng X."/>
            <person name="Friedlander G."/>
            <person name="Reuveni E."/>
            <person name="Sukno S."/>
            <person name="Sherman A."/>
            <person name="Thon M."/>
            <person name="Fluhr R."/>
            <person name="Prusky D."/>
        </authorList>
    </citation>
    <scope>NUCLEOTIDE SEQUENCE [LARGE SCALE GENOMIC DNA]</scope>
    <source>
        <strain evidence="2">Cg-14</strain>
    </source>
</reference>
<evidence type="ECO:0000313" key="2">
    <source>
        <dbReference type="Proteomes" id="UP000015530"/>
    </source>
</evidence>
<dbReference type="AlphaFoldDB" id="T0LI16"/>
<gene>
    <name evidence="1" type="ORF">CGLO_09292</name>
</gene>
<dbReference type="OrthoDB" id="4809756at2759"/>
<dbReference type="InterPro" id="IPR021842">
    <property type="entry name" value="DUF3435"/>
</dbReference>
<dbReference type="PANTHER" id="PTHR37535">
    <property type="entry name" value="FLUG DOMAIN PROTEIN"/>
    <property type="match status" value="1"/>
</dbReference>